<organism evidence="1 2">
    <name type="scientific">Thioclava indica</name>
    <dbReference type="NCBI Taxonomy" id="1353528"/>
    <lineage>
        <taxon>Bacteria</taxon>
        <taxon>Pseudomonadati</taxon>
        <taxon>Pseudomonadota</taxon>
        <taxon>Alphaproteobacteria</taxon>
        <taxon>Rhodobacterales</taxon>
        <taxon>Paracoccaceae</taxon>
        <taxon>Thioclava</taxon>
    </lineage>
</organism>
<dbReference type="STRING" id="1353528.DT23_09140"/>
<keyword evidence="2" id="KW-1185">Reference proteome</keyword>
<protein>
    <submittedName>
        <fullName evidence="1">Uncharacterized protein</fullName>
    </submittedName>
</protein>
<dbReference type="OrthoDB" id="8451553at2"/>
<sequence>MPHKFNADLAIELGLIFTQPLRQTEGLMRALAKLLGVESAPPEIPEPEPFP</sequence>
<reference evidence="1 2" key="1">
    <citation type="journal article" date="2015" name="Antonie Van Leeuwenhoek">
        <title>Thioclava indica sp. nov., isolated from surface seawater of the Indian Ocean.</title>
        <authorList>
            <person name="Liu Y."/>
            <person name="Lai Q."/>
            <person name="Du J."/>
            <person name="Xu H."/>
            <person name="Jiang L."/>
            <person name="Shao Z."/>
        </authorList>
    </citation>
    <scope>NUCLEOTIDE SEQUENCE [LARGE SCALE GENOMIC DNA]</scope>
    <source>
        <strain evidence="1 2">DT23-4</strain>
    </source>
</reference>
<dbReference type="EMBL" id="AUNB01000095">
    <property type="protein sequence ID" value="KEO51441.1"/>
    <property type="molecule type" value="Genomic_DNA"/>
</dbReference>
<proteinExistence type="predicted"/>
<evidence type="ECO:0000313" key="2">
    <source>
        <dbReference type="Proteomes" id="UP000027471"/>
    </source>
</evidence>
<comment type="caution">
    <text evidence="1">The sequence shown here is derived from an EMBL/GenBank/DDBJ whole genome shotgun (WGS) entry which is preliminary data.</text>
</comment>
<gene>
    <name evidence="1" type="ORF">DT23_09140</name>
</gene>
<name>A0A074J207_9RHOB</name>
<accession>A0A074J207</accession>
<evidence type="ECO:0000313" key="1">
    <source>
        <dbReference type="EMBL" id="KEO51441.1"/>
    </source>
</evidence>
<dbReference type="AlphaFoldDB" id="A0A074J207"/>
<dbReference type="Proteomes" id="UP000027471">
    <property type="component" value="Unassembled WGS sequence"/>
</dbReference>